<sequence>MSKVTSQLQRLDTTFVDFDSATSEEVSASFRPNTRVRLPSHSRLFPCINLSSADLDRNPHKSHPLSPPIAHITSLIQSLPAASRPLIAIDSTFLSPFHVSSPAAPIFAVLAVHSITKTPQRTLRRPHGRRHPPQRLHCPRKWQ</sequence>
<accession>A0A0C9V8Q6</accession>
<dbReference type="Proteomes" id="UP000054279">
    <property type="component" value="Unassembled WGS sequence"/>
</dbReference>
<evidence type="ECO:0000256" key="1">
    <source>
        <dbReference type="SAM" id="MobiDB-lite"/>
    </source>
</evidence>
<feature type="compositionally biased region" description="Basic residues" evidence="1">
    <location>
        <begin position="122"/>
        <end position="143"/>
    </location>
</feature>
<proteinExistence type="predicted"/>
<protein>
    <submittedName>
        <fullName evidence="2">Uncharacterized protein</fullName>
    </submittedName>
</protein>
<reference evidence="2 3" key="1">
    <citation type="submission" date="2014-06" db="EMBL/GenBank/DDBJ databases">
        <title>Evolutionary Origins and Diversification of the Mycorrhizal Mutualists.</title>
        <authorList>
            <consortium name="DOE Joint Genome Institute"/>
            <consortium name="Mycorrhizal Genomics Consortium"/>
            <person name="Kohler A."/>
            <person name="Kuo A."/>
            <person name="Nagy L.G."/>
            <person name="Floudas D."/>
            <person name="Copeland A."/>
            <person name="Barry K.W."/>
            <person name="Cichocki N."/>
            <person name="Veneault-Fourrey C."/>
            <person name="LaButti K."/>
            <person name="Lindquist E.A."/>
            <person name="Lipzen A."/>
            <person name="Lundell T."/>
            <person name="Morin E."/>
            <person name="Murat C."/>
            <person name="Riley R."/>
            <person name="Ohm R."/>
            <person name="Sun H."/>
            <person name="Tunlid A."/>
            <person name="Henrissat B."/>
            <person name="Grigoriev I.V."/>
            <person name="Hibbett D.S."/>
            <person name="Martin F."/>
        </authorList>
    </citation>
    <scope>NUCLEOTIDE SEQUENCE [LARGE SCALE GENOMIC DNA]</scope>
    <source>
        <strain evidence="2 3">SS14</strain>
    </source>
</reference>
<organism evidence="2 3">
    <name type="scientific">Sphaerobolus stellatus (strain SS14)</name>
    <dbReference type="NCBI Taxonomy" id="990650"/>
    <lineage>
        <taxon>Eukaryota</taxon>
        <taxon>Fungi</taxon>
        <taxon>Dikarya</taxon>
        <taxon>Basidiomycota</taxon>
        <taxon>Agaricomycotina</taxon>
        <taxon>Agaricomycetes</taxon>
        <taxon>Phallomycetidae</taxon>
        <taxon>Geastrales</taxon>
        <taxon>Sphaerobolaceae</taxon>
        <taxon>Sphaerobolus</taxon>
    </lineage>
</organism>
<evidence type="ECO:0000313" key="2">
    <source>
        <dbReference type="EMBL" id="KIJ33825.1"/>
    </source>
</evidence>
<keyword evidence="3" id="KW-1185">Reference proteome</keyword>
<dbReference type="HOGENOM" id="CLU_133982_0_0_1"/>
<evidence type="ECO:0000313" key="3">
    <source>
        <dbReference type="Proteomes" id="UP000054279"/>
    </source>
</evidence>
<feature type="region of interest" description="Disordered" evidence="1">
    <location>
        <begin position="119"/>
        <end position="143"/>
    </location>
</feature>
<gene>
    <name evidence="2" type="ORF">M422DRAFT_264115</name>
</gene>
<dbReference type="EMBL" id="KN837207">
    <property type="protein sequence ID" value="KIJ33825.1"/>
    <property type="molecule type" value="Genomic_DNA"/>
</dbReference>
<dbReference type="OrthoDB" id="3047386at2759"/>
<name>A0A0C9V8Q6_SPHS4</name>
<dbReference type="AlphaFoldDB" id="A0A0C9V8Q6"/>